<keyword evidence="3" id="KW-0479">Metal-binding</keyword>
<keyword evidence="5 7" id="KW-0560">Oxidoreductase</keyword>
<organism evidence="7 8">
    <name type="scientific">Thiobacillus sedimenti</name>
    <dbReference type="NCBI Taxonomy" id="3110231"/>
    <lineage>
        <taxon>Bacteria</taxon>
        <taxon>Pseudomonadati</taxon>
        <taxon>Pseudomonadota</taxon>
        <taxon>Betaproteobacteria</taxon>
        <taxon>Nitrosomonadales</taxon>
        <taxon>Thiobacillaceae</taxon>
        <taxon>Thiobacillus</taxon>
    </lineage>
</organism>
<accession>A0ABZ1CLN4</accession>
<name>A0ABZ1CLN4_9PROT</name>
<evidence type="ECO:0000256" key="2">
    <source>
        <dbReference type="ARBA" id="ARBA00007581"/>
    </source>
</evidence>
<evidence type="ECO:0000259" key="6">
    <source>
        <dbReference type="Pfam" id="PF02900"/>
    </source>
</evidence>
<dbReference type="CDD" id="cd07363">
    <property type="entry name" value="45_DOPA_Dioxygenase"/>
    <property type="match status" value="1"/>
</dbReference>
<proteinExistence type="inferred from homology"/>
<evidence type="ECO:0000256" key="4">
    <source>
        <dbReference type="ARBA" id="ARBA00022833"/>
    </source>
</evidence>
<dbReference type="Proteomes" id="UP001334732">
    <property type="component" value="Chromosome"/>
</dbReference>
<dbReference type="PIRSF" id="PIRSF006157">
    <property type="entry name" value="Doxgns_DODA"/>
    <property type="match status" value="1"/>
</dbReference>
<dbReference type="InterPro" id="IPR014436">
    <property type="entry name" value="Extradiol_dOase_DODA"/>
</dbReference>
<feature type="domain" description="Extradiol ring-cleavage dioxygenase class III enzyme subunit B" evidence="6">
    <location>
        <begin position="34"/>
        <end position="238"/>
    </location>
</feature>
<dbReference type="EMBL" id="CP141769">
    <property type="protein sequence ID" value="WRS40292.1"/>
    <property type="molecule type" value="Genomic_DNA"/>
</dbReference>
<comment type="similarity">
    <text evidence="2">Belongs to the DODA-type extradiol aromatic ring-opening dioxygenase family.</text>
</comment>
<protein>
    <submittedName>
        <fullName evidence="7">Class III extradiol ring-cleavage dioxygenase</fullName>
        <ecNumber evidence="7">1.13.-.-</ecNumber>
    </submittedName>
</protein>
<dbReference type="EC" id="1.13.-.-" evidence="7"/>
<dbReference type="Pfam" id="PF02900">
    <property type="entry name" value="LigB"/>
    <property type="match status" value="1"/>
</dbReference>
<dbReference type="InterPro" id="IPR004183">
    <property type="entry name" value="Xdiol_dOase_suB"/>
</dbReference>
<dbReference type="PANTHER" id="PTHR30096">
    <property type="entry name" value="4,5-DOPA DIOXYGENASE EXTRADIOL-LIKE PROTEIN"/>
    <property type="match status" value="1"/>
</dbReference>
<dbReference type="GO" id="GO:0051213">
    <property type="term" value="F:dioxygenase activity"/>
    <property type="evidence" value="ECO:0007669"/>
    <property type="project" value="UniProtKB-KW"/>
</dbReference>
<evidence type="ECO:0000256" key="5">
    <source>
        <dbReference type="ARBA" id="ARBA00023002"/>
    </source>
</evidence>
<dbReference type="RefSeq" id="WP_324780822.1">
    <property type="nucleotide sequence ID" value="NZ_CP141769.1"/>
</dbReference>
<evidence type="ECO:0000313" key="8">
    <source>
        <dbReference type="Proteomes" id="UP001334732"/>
    </source>
</evidence>
<keyword evidence="7" id="KW-0223">Dioxygenase</keyword>
<reference evidence="7 8" key="1">
    <citation type="submission" date="2023-12" db="EMBL/GenBank/DDBJ databases">
        <title>Thiobacillus sedimentum sp. nov., a chemolithoautotrophic sulfur-oxidizing bacterium isolated from freshwater sediment.</title>
        <authorList>
            <person name="Luo J."/>
            <person name="Dai C."/>
        </authorList>
    </citation>
    <scope>NUCLEOTIDE SEQUENCE [LARGE SCALE GENOMIC DNA]</scope>
    <source>
        <strain evidence="7 8">SCUT-2</strain>
    </source>
</reference>
<sequence length="266" mass="27748">MSARMPVVFVSHGAPDALLKAPETVACWRRIGTEVPAPKAILAVSAHWEARLPTASLAGAPETIHDFSGFAPALHAMRYPAPGAPGLAERAIALLTAAGIAAELHPSRGLDHGAWVPLSAMVPEANVPVTQLSLARHAGPAAHLALGRALAPLRDEGVLLLASGSITHNFDWLHGQETGDPPPLPEAQAFADWLAGRAAAGDVAAMLDYRNTPQGAAAHPSEEHFLPFFVALGAAAGERPARLRPPFTYGGLAMDAYVWPSSTLEP</sequence>
<dbReference type="PANTHER" id="PTHR30096:SF0">
    <property type="entry name" value="4,5-DOPA DIOXYGENASE EXTRADIOL-LIKE PROTEIN"/>
    <property type="match status" value="1"/>
</dbReference>
<comment type="cofactor">
    <cofactor evidence="1">
        <name>Zn(2+)</name>
        <dbReference type="ChEBI" id="CHEBI:29105"/>
    </cofactor>
</comment>
<evidence type="ECO:0000256" key="1">
    <source>
        <dbReference type="ARBA" id="ARBA00001947"/>
    </source>
</evidence>
<gene>
    <name evidence="7" type="ORF">VA613_05330</name>
</gene>
<keyword evidence="4" id="KW-0862">Zinc</keyword>
<dbReference type="SUPFAM" id="SSF53213">
    <property type="entry name" value="LigB-like"/>
    <property type="match status" value="1"/>
</dbReference>
<keyword evidence="8" id="KW-1185">Reference proteome</keyword>
<dbReference type="Gene3D" id="3.40.830.10">
    <property type="entry name" value="LigB-like"/>
    <property type="match status" value="1"/>
</dbReference>
<evidence type="ECO:0000256" key="3">
    <source>
        <dbReference type="ARBA" id="ARBA00022723"/>
    </source>
</evidence>
<evidence type="ECO:0000313" key="7">
    <source>
        <dbReference type="EMBL" id="WRS40292.1"/>
    </source>
</evidence>